<proteinExistence type="predicted"/>
<protein>
    <submittedName>
        <fullName evidence="1">Uncharacterized protein</fullName>
    </submittedName>
</protein>
<organism evidence="1 2">
    <name type="scientific">Candidatus Bilamarchaeum dharawalense</name>
    <dbReference type="NCBI Taxonomy" id="2885759"/>
    <lineage>
        <taxon>Archaea</taxon>
        <taxon>Candidatus Micrarchaeota</taxon>
        <taxon>Candidatus Micrarchaeia</taxon>
        <taxon>Candidatus Anstonellales</taxon>
        <taxon>Candidatus Bilamarchaeaceae</taxon>
        <taxon>Candidatus Bilamarchaeum</taxon>
    </lineage>
</organism>
<evidence type="ECO:0000313" key="2">
    <source>
        <dbReference type="Proteomes" id="UP000789941"/>
    </source>
</evidence>
<accession>A0A5E4LUB0</accession>
<dbReference type="InterPro" id="IPR052188">
    <property type="entry name" value="Ni-pincer_cofactor_biosynth"/>
</dbReference>
<comment type="caution">
    <text evidence="1">The sequence shown here is derived from an EMBL/GenBank/DDBJ whole genome shotgun (WGS) entry which is preliminary data.</text>
</comment>
<dbReference type="PANTHER" id="PTHR43169:SF2">
    <property type="entry name" value="NAD_GMP SYNTHASE DOMAIN-CONTAINING PROTEIN"/>
    <property type="match status" value="1"/>
</dbReference>
<dbReference type="EMBL" id="CABMJJ010000011">
    <property type="protein sequence ID" value="VVC04869.1"/>
    <property type="molecule type" value="Genomic_DNA"/>
</dbReference>
<dbReference type="PANTHER" id="PTHR43169">
    <property type="entry name" value="EXSB FAMILY PROTEIN"/>
    <property type="match status" value="1"/>
</dbReference>
<dbReference type="Gene3D" id="3.40.50.620">
    <property type="entry name" value="HUPs"/>
    <property type="match status" value="1"/>
</dbReference>
<gene>
    <name evidence="1" type="ORF">LFW2832_01164</name>
</gene>
<dbReference type="SUPFAM" id="SSF52402">
    <property type="entry name" value="Adenine nucleotide alpha hydrolases-like"/>
    <property type="match status" value="1"/>
</dbReference>
<dbReference type="Proteomes" id="UP000789941">
    <property type="component" value="Unassembled WGS sequence"/>
</dbReference>
<name>A0A5E4LUB0_9ARCH</name>
<sequence>MDKTLEHKLNTLRQKIRKLDSAVVAFSGKVDSTLLMRICRDELGDKAVAVTSLSDDYPCSEISIAKQVAKIVGVKHVVLDSPNKPPSSGRLYSTLKSLAMRMKLKHVIDASHMDDANDKTPTFLAARRAKVKSPLLESNLSKAEILLIAKELGLPNWDKTKSKKKK</sequence>
<evidence type="ECO:0000313" key="1">
    <source>
        <dbReference type="EMBL" id="VVC04869.1"/>
    </source>
</evidence>
<dbReference type="AlphaFoldDB" id="A0A5E4LUB0"/>
<dbReference type="InterPro" id="IPR014729">
    <property type="entry name" value="Rossmann-like_a/b/a_fold"/>
</dbReference>
<reference evidence="1 2" key="1">
    <citation type="submission" date="2019-08" db="EMBL/GenBank/DDBJ databases">
        <authorList>
            <person name="Vazquez-Campos X."/>
        </authorList>
    </citation>
    <scope>NUCLEOTIDE SEQUENCE [LARGE SCALE GENOMIC DNA]</scope>
    <source>
        <strain evidence="1">LFW-283_2</strain>
    </source>
</reference>